<dbReference type="EMBL" id="JAGZXI010000001">
    <property type="protein sequence ID" value="MBS6634334.1"/>
    <property type="molecule type" value="Genomic_DNA"/>
</dbReference>
<dbReference type="InterPro" id="IPR029044">
    <property type="entry name" value="Nucleotide-diphossugar_trans"/>
</dbReference>
<keyword evidence="1" id="KW-0812">Transmembrane</keyword>
<accession>A0A943T935</accession>
<dbReference type="Pfam" id="PF00535">
    <property type="entry name" value="Glycos_transf_2"/>
    <property type="match status" value="1"/>
</dbReference>
<proteinExistence type="predicted"/>
<feature type="domain" description="Glycosyltransferase 2-like" evidence="2">
    <location>
        <begin position="7"/>
        <end position="159"/>
    </location>
</feature>
<dbReference type="PANTHER" id="PTHR43685">
    <property type="entry name" value="GLYCOSYLTRANSFERASE"/>
    <property type="match status" value="1"/>
</dbReference>
<evidence type="ECO:0000313" key="3">
    <source>
        <dbReference type="EMBL" id="MBS6634334.1"/>
    </source>
</evidence>
<sequence length="326" mass="36324">MPSPRTSIVMPVYNTANTVVRAIDSVLSQTDPDFELIIINDQSPDDSHRVIQEYLQKLQDSRISYHLNEKNLGLAGARNVGLNHANGDWLAYLDSDDAYKPNFLETMHAAATDDVDIVGCAHDIYYPDGSTQYRLMGEAGTFSGDDALARVLSSRIAPFAWDKIFRRAPLKDIRFPLFNRVEDAGYIIAACTVSRALKVIPDSLNLYSVNPESITWGSTPPFEDLVAFMDYVDVTVGAPHVSKKVRTALAISRIINFVNSGNSILRQNPPGGKEFLHRCRQEITPRTLYLAISSGSVFGIAGALFKYLPAIYYPIYRAYIKRTYGM</sequence>
<evidence type="ECO:0000256" key="1">
    <source>
        <dbReference type="SAM" id="Phobius"/>
    </source>
</evidence>
<gene>
    <name evidence="3" type="ORF">KH265_01495</name>
</gene>
<dbReference type="CDD" id="cd00761">
    <property type="entry name" value="Glyco_tranf_GTA_type"/>
    <property type="match status" value="1"/>
</dbReference>
<dbReference type="AlphaFoldDB" id="A0A943T935"/>
<keyword evidence="1" id="KW-0472">Membrane</keyword>
<evidence type="ECO:0000313" key="4">
    <source>
        <dbReference type="Proteomes" id="UP000739069"/>
    </source>
</evidence>
<dbReference type="InterPro" id="IPR001173">
    <property type="entry name" value="Glyco_trans_2-like"/>
</dbReference>
<dbReference type="RefSeq" id="WP_303946446.1">
    <property type="nucleotide sequence ID" value="NZ_CAURUP010000004.1"/>
</dbReference>
<protein>
    <submittedName>
        <fullName evidence="3">Glycosyltransferase family 2 protein</fullName>
    </submittedName>
</protein>
<keyword evidence="1" id="KW-1133">Transmembrane helix</keyword>
<dbReference type="Gene3D" id="3.90.550.10">
    <property type="entry name" value="Spore Coat Polysaccharide Biosynthesis Protein SpsA, Chain A"/>
    <property type="match status" value="1"/>
</dbReference>
<comment type="caution">
    <text evidence="3">The sequence shown here is derived from an EMBL/GenBank/DDBJ whole genome shotgun (WGS) entry which is preliminary data.</text>
</comment>
<reference evidence="3" key="1">
    <citation type="submission" date="2021-02" db="EMBL/GenBank/DDBJ databases">
        <title>Infant gut strain persistence is associated with maternal origin, phylogeny, and functional potential including surface adhesion and iron acquisition.</title>
        <authorList>
            <person name="Lou Y.C."/>
        </authorList>
    </citation>
    <scope>NUCLEOTIDE SEQUENCE</scope>
    <source>
        <strain evidence="3">L1_008_092G1_dasL1_008_092G1_concoct_16</strain>
    </source>
</reference>
<organism evidence="3 4">
    <name type="scientific">Rothia mucilaginosa</name>
    <dbReference type="NCBI Taxonomy" id="43675"/>
    <lineage>
        <taxon>Bacteria</taxon>
        <taxon>Bacillati</taxon>
        <taxon>Actinomycetota</taxon>
        <taxon>Actinomycetes</taxon>
        <taxon>Micrococcales</taxon>
        <taxon>Micrococcaceae</taxon>
        <taxon>Rothia</taxon>
    </lineage>
</organism>
<dbReference type="SUPFAM" id="SSF53448">
    <property type="entry name" value="Nucleotide-diphospho-sugar transferases"/>
    <property type="match status" value="1"/>
</dbReference>
<evidence type="ECO:0000259" key="2">
    <source>
        <dbReference type="Pfam" id="PF00535"/>
    </source>
</evidence>
<dbReference type="PANTHER" id="PTHR43685:SF2">
    <property type="entry name" value="GLYCOSYLTRANSFERASE 2-LIKE DOMAIN-CONTAINING PROTEIN"/>
    <property type="match status" value="1"/>
</dbReference>
<dbReference type="InterPro" id="IPR050834">
    <property type="entry name" value="Glycosyltransf_2"/>
</dbReference>
<name>A0A943T935_9MICC</name>
<feature type="transmembrane region" description="Helical" evidence="1">
    <location>
        <begin position="288"/>
        <end position="308"/>
    </location>
</feature>
<dbReference type="Proteomes" id="UP000739069">
    <property type="component" value="Unassembled WGS sequence"/>
</dbReference>